<dbReference type="STRING" id="665126.ABB55_10675"/>
<keyword evidence="7" id="KW-1185">Reference proteome</keyword>
<reference evidence="6 7" key="2">
    <citation type="submission" date="2015-10" db="EMBL/GenBank/DDBJ databases">
        <title>Draft Genome Sequence of Prosthecomicrobium hirschii ATCC 27832.</title>
        <authorList>
            <person name="Daniel J."/>
            <person name="Givan S.A."/>
            <person name="Brun Y.V."/>
            <person name="Brown P.J."/>
        </authorList>
    </citation>
    <scope>NUCLEOTIDE SEQUENCE [LARGE SCALE GENOMIC DNA]</scope>
    <source>
        <strain evidence="6 7">16</strain>
    </source>
</reference>
<dbReference type="PANTHER" id="PTHR30483">
    <property type="entry name" value="LEUCINE-SPECIFIC-BINDING PROTEIN"/>
    <property type="match status" value="1"/>
</dbReference>
<evidence type="ECO:0000256" key="4">
    <source>
        <dbReference type="SAM" id="SignalP"/>
    </source>
</evidence>
<name>A0A0P6W2U8_9HYPH</name>
<reference evidence="6 7" key="1">
    <citation type="submission" date="2015-09" db="EMBL/GenBank/DDBJ databases">
        <authorList>
            <person name="Jackson K.R."/>
            <person name="Lunt B.L."/>
            <person name="Fisher J.N.B."/>
            <person name="Gardner A.V."/>
            <person name="Bailey M.E."/>
            <person name="Deus L.M."/>
            <person name="Earl A.S."/>
            <person name="Gibby P.D."/>
            <person name="Hartmann K.A."/>
            <person name="Liu J.E."/>
            <person name="Manci A.M."/>
            <person name="Nielsen D.A."/>
            <person name="Solomon M.B."/>
            <person name="Breakwell D.P."/>
            <person name="Burnett S.H."/>
            <person name="Grose J.H."/>
        </authorList>
    </citation>
    <scope>NUCLEOTIDE SEQUENCE [LARGE SCALE GENOMIC DNA]</scope>
    <source>
        <strain evidence="6 7">16</strain>
    </source>
</reference>
<dbReference type="AlphaFoldDB" id="A0A0P6W2U8"/>
<keyword evidence="3" id="KW-0029">Amino-acid transport</keyword>
<comment type="similarity">
    <text evidence="1">Belongs to the leucine-binding protein family.</text>
</comment>
<evidence type="ECO:0000256" key="2">
    <source>
        <dbReference type="ARBA" id="ARBA00022729"/>
    </source>
</evidence>
<dbReference type="Gene3D" id="3.40.50.2300">
    <property type="match status" value="2"/>
</dbReference>
<dbReference type="PANTHER" id="PTHR30483:SF38">
    <property type="entry name" value="BLR7848 PROTEIN"/>
    <property type="match status" value="1"/>
</dbReference>
<proteinExistence type="inferred from homology"/>
<evidence type="ECO:0000259" key="5">
    <source>
        <dbReference type="Pfam" id="PF13458"/>
    </source>
</evidence>
<feature type="chain" id="PRO_5006132038" description="Leucine-binding protein domain-containing protein" evidence="4">
    <location>
        <begin position="27"/>
        <end position="382"/>
    </location>
</feature>
<evidence type="ECO:0000256" key="1">
    <source>
        <dbReference type="ARBA" id="ARBA00010062"/>
    </source>
</evidence>
<dbReference type="InterPro" id="IPR028082">
    <property type="entry name" value="Peripla_BP_I"/>
</dbReference>
<dbReference type="EMBL" id="LJYW01000001">
    <property type="protein sequence ID" value="KPL52630.1"/>
    <property type="molecule type" value="Genomic_DNA"/>
</dbReference>
<evidence type="ECO:0000313" key="7">
    <source>
        <dbReference type="Proteomes" id="UP000048984"/>
    </source>
</evidence>
<gene>
    <name evidence="6" type="ORF">ABB55_10675</name>
</gene>
<dbReference type="InterPro" id="IPR028081">
    <property type="entry name" value="Leu-bd"/>
</dbReference>
<evidence type="ECO:0000256" key="3">
    <source>
        <dbReference type="ARBA" id="ARBA00022970"/>
    </source>
</evidence>
<accession>A0A0P6W2U8</accession>
<keyword evidence="3" id="KW-0813">Transport</keyword>
<dbReference type="InterPro" id="IPR051010">
    <property type="entry name" value="BCAA_transport"/>
</dbReference>
<organism evidence="6 7">
    <name type="scientific">Prosthecodimorpha hirschii</name>
    <dbReference type="NCBI Taxonomy" id="665126"/>
    <lineage>
        <taxon>Bacteria</taxon>
        <taxon>Pseudomonadati</taxon>
        <taxon>Pseudomonadota</taxon>
        <taxon>Alphaproteobacteria</taxon>
        <taxon>Hyphomicrobiales</taxon>
        <taxon>Ancalomicrobiaceae</taxon>
        <taxon>Prosthecodimorpha</taxon>
    </lineage>
</organism>
<sequence length="382" mass="40644">MDTRDQIKTALAALLLSAGFASPATAADGVYKIGISAGLTGYAATVDRAWRDGVQIAAEAVNARGGVLGRKLEVVVEDNRSEPQEAVTVYRKMISSDQVDIFISGCVSAGNFAAAPMVVKAEIPMMLCSILPQQPAQVKWAFSTLPPAGFEVEKRFEYLKEQTDIRKVGVLHDPTPYALLQKGVAEKVAAKYGIEVVAVEAYKQDDADLSVQLGKMQAAGAGAVLKIGLGGTTLTAAKNLKQLGSKMLLLTSLEDLAVFRPVAEVLGEQFFFVASPSQVYETLPEGALKTEIGKFLVPWRAKFADRDPNWASRGWDGVMLAVAAIEKGKSASGPAVRDAIEAITGWQGTTGTYDFGPEQHQGITKNPFVIATIAGGKIKIVK</sequence>
<comment type="caution">
    <text evidence="6">The sequence shown here is derived from an EMBL/GenBank/DDBJ whole genome shotgun (WGS) entry which is preliminary data.</text>
</comment>
<dbReference type="SUPFAM" id="SSF53822">
    <property type="entry name" value="Periplasmic binding protein-like I"/>
    <property type="match status" value="1"/>
</dbReference>
<dbReference type="RefSeq" id="WP_054358793.1">
    <property type="nucleotide sequence ID" value="NZ_LJYW01000001.1"/>
</dbReference>
<protein>
    <recommendedName>
        <fullName evidence="5">Leucine-binding protein domain-containing protein</fullName>
    </recommendedName>
</protein>
<dbReference type="GO" id="GO:0006865">
    <property type="term" value="P:amino acid transport"/>
    <property type="evidence" value="ECO:0007669"/>
    <property type="project" value="UniProtKB-KW"/>
</dbReference>
<feature type="signal peptide" evidence="4">
    <location>
        <begin position="1"/>
        <end position="26"/>
    </location>
</feature>
<keyword evidence="2 4" id="KW-0732">Signal</keyword>
<evidence type="ECO:0000313" key="6">
    <source>
        <dbReference type="EMBL" id="KPL52630.1"/>
    </source>
</evidence>
<dbReference type="Pfam" id="PF13458">
    <property type="entry name" value="Peripla_BP_6"/>
    <property type="match status" value="1"/>
</dbReference>
<feature type="domain" description="Leucine-binding protein" evidence="5">
    <location>
        <begin position="31"/>
        <end position="373"/>
    </location>
</feature>
<dbReference type="Proteomes" id="UP000048984">
    <property type="component" value="Unassembled WGS sequence"/>
</dbReference>